<dbReference type="GO" id="GO:0015036">
    <property type="term" value="F:disulfide oxidoreductase activity"/>
    <property type="evidence" value="ECO:0007669"/>
    <property type="project" value="UniProtKB-ARBA"/>
</dbReference>
<evidence type="ECO:0000256" key="3">
    <source>
        <dbReference type="ARBA" id="ARBA00023157"/>
    </source>
</evidence>
<evidence type="ECO:0000256" key="4">
    <source>
        <dbReference type="ARBA" id="ARBA00023284"/>
    </source>
</evidence>
<dbReference type="OrthoDB" id="9811352at2"/>
<dbReference type="GO" id="GO:0017004">
    <property type="term" value="P:cytochrome complex assembly"/>
    <property type="evidence" value="ECO:0007669"/>
    <property type="project" value="UniProtKB-KW"/>
</dbReference>
<feature type="chain" id="PRO_5016672507" evidence="5">
    <location>
        <begin position="20"/>
        <end position="157"/>
    </location>
</feature>
<evidence type="ECO:0000313" key="7">
    <source>
        <dbReference type="EMBL" id="SSY70825.1"/>
    </source>
</evidence>
<dbReference type="EMBL" id="UFSO01000002">
    <property type="protein sequence ID" value="SSY70825.1"/>
    <property type="molecule type" value="Genomic_DNA"/>
</dbReference>
<dbReference type="PROSITE" id="PS51352">
    <property type="entry name" value="THIOREDOXIN_2"/>
    <property type="match status" value="1"/>
</dbReference>
<comment type="subcellular location">
    <subcellularLocation>
        <location evidence="1">Cell envelope</location>
    </subcellularLocation>
</comment>
<evidence type="ECO:0000256" key="2">
    <source>
        <dbReference type="ARBA" id="ARBA00022748"/>
    </source>
</evidence>
<dbReference type="RefSeq" id="WP_034294012.1">
    <property type="nucleotide sequence ID" value="NZ_CP091519.2"/>
</dbReference>
<dbReference type="InterPro" id="IPR013766">
    <property type="entry name" value="Thioredoxin_domain"/>
</dbReference>
<dbReference type="InterPro" id="IPR017937">
    <property type="entry name" value="Thioredoxin_CS"/>
</dbReference>
<keyword evidence="2" id="KW-0201">Cytochrome c-type biogenesis</keyword>
<dbReference type="STRING" id="1120980.GCA_000745955_01815"/>
<gene>
    <name evidence="7" type="primary">resA_1</name>
    <name evidence="7" type="ORF">NCTC10283_00939</name>
</gene>
<evidence type="ECO:0000259" key="6">
    <source>
        <dbReference type="PROSITE" id="PS51352"/>
    </source>
</evidence>
<keyword evidence="5" id="KW-0732">Signal</keyword>
<proteinExistence type="predicted"/>
<dbReference type="AlphaFoldDB" id="A0A376BMF6"/>
<reference evidence="7 8" key="1">
    <citation type="submission" date="2018-06" db="EMBL/GenBank/DDBJ databases">
        <authorList>
            <consortium name="Pathogen Informatics"/>
            <person name="Doyle S."/>
        </authorList>
    </citation>
    <scope>NUCLEOTIDE SEQUENCE [LARGE SCALE GENOMIC DNA]</scope>
    <source>
        <strain evidence="7 8">NCTC10283</strain>
    </source>
</reference>
<keyword evidence="4" id="KW-0676">Redox-active center</keyword>
<dbReference type="Pfam" id="PF00578">
    <property type="entry name" value="AhpC-TSA"/>
    <property type="match status" value="1"/>
</dbReference>
<evidence type="ECO:0000313" key="8">
    <source>
        <dbReference type="Proteomes" id="UP000254209"/>
    </source>
</evidence>
<keyword evidence="3" id="KW-1015">Disulfide bond</keyword>
<keyword evidence="8" id="KW-1185">Reference proteome</keyword>
<dbReference type="Gene3D" id="3.40.30.10">
    <property type="entry name" value="Glutaredoxin"/>
    <property type="match status" value="1"/>
</dbReference>
<organism evidence="7 8">
    <name type="scientific">Alysiella crassa</name>
    <dbReference type="NCBI Taxonomy" id="153491"/>
    <lineage>
        <taxon>Bacteria</taxon>
        <taxon>Pseudomonadati</taxon>
        <taxon>Pseudomonadota</taxon>
        <taxon>Betaproteobacteria</taxon>
        <taxon>Neisseriales</taxon>
        <taxon>Neisseriaceae</taxon>
        <taxon>Alysiella</taxon>
    </lineage>
</organism>
<evidence type="ECO:0000256" key="5">
    <source>
        <dbReference type="SAM" id="SignalP"/>
    </source>
</evidence>
<feature type="domain" description="Thioredoxin" evidence="6">
    <location>
        <begin position="8"/>
        <end position="153"/>
    </location>
</feature>
<dbReference type="InterPro" id="IPR000866">
    <property type="entry name" value="AhpC/TSA"/>
</dbReference>
<dbReference type="GO" id="GO:0016209">
    <property type="term" value="F:antioxidant activity"/>
    <property type="evidence" value="ECO:0007669"/>
    <property type="project" value="InterPro"/>
</dbReference>
<dbReference type="InterPro" id="IPR050553">
    <property type="entry name" value="Thioredoxin_ResA/DsbE_sf"/>
</dbReference>
<feature type="signal peptide" evidence="5">
    <location>
        <begin position="1"/>
        <end position="19"/>
    </location>
</feature>
<dbReference type="InterPro" id="IPR036249">
    <property type="entry name" value="Thioredoxin-like_sf"/>
</dbReference>
<dbReference type="SUPFAM" id="SSF52833">
    <property type="entry name" value="Thioredoxin-like"/>
    <property type="match status" value="1"/>
</dbReference>
<dbReference type="PANTHER" id="PTHR42852">
    <property type="entry name" value="THIOL:DISULFIDE INTERCHANGE PROTEIN DSBE"/>
    <property type="match status" value="1"/>
</dbReference>
<dbReference type="Proteomes" id="UP000254209">
    <property type="component" value="Unassembled WGS sequence"/>
</dbReference>
<protein>
    <submittedName>
        <fullName evidence="7">Thiol-disulfide oxidoreductase resA</fullName>
    </submittedName>
</protein>
<dbReference type="CDD" id="cd02966">
    <property type="entry name" value="TlpA_like_family"/>
    <property type="match status" value="1"/>
</dbReference>
<dbReference type="PROSITE" id="PS00194">
    <property type="entry name" value="THIOREDOXIN_1"/>
    <property type="match status" value="1"/>
</dbReference>
<dbReference type="GO" id="GO:0030313">
    <property type="term" value="C:cell envelope"/>
    <property type="evidence" value="ECO:0007669"/>
    <property type="project" value="UniProtKB-SubCell"/>
</dbReference>
<evidence type="ECO:0000256" key="1">
    <source>
        <dbReference type="ARBA" id="ARBA00004196"/>
    </source>
</evidence>
<sequence length="157" mass="17614">MKKLIFTATIALTAFAAQANDLVQHKNNKPATFANADVQVINFWAAWCAPCRKEMPDMSKWYAKTGKKQKVEMVGIALDTQENVNKFLREVPVKYPIWRYTGTNSRQMMKSFGNTVGGLPFTVVRAPKCGHEGRILGELTYEILDAAVKRAQTACKK</sequence>
<dbReference type="PANTHER" id="PTHR42852:SF6">
    <property type="entry name" value="THIOL:DISULFIDE INTERCHANGE PROTEIN DSBE"/>
    <property type="match status" value="1"/>
</dbReference>
<accession>A0A376BMF6</accession>
<name>A0A376BMF6_9NEIS</name>